<dbReference type="GO" id="GO:0006355">
    <property type="term" value="P:regulation of DNA-templated transcription"/>
    <property type="evidence" value="ECO:0007669"/>
    <property type="project" value="InterPro"/>
</dbReference>
<dbReference type="Pfam" id="PF10647">
    <property type="entry name" value="Gmad1"/>
    <property type="match status" value="1"/>
</dbReference>
<dbReference type="InterPro" id="IPR001867">
    <property type="entry name" value="OmpR/PhoB-type_DNA-bd"/>
</dbReference>
<dbReference type="RefSeq" id="WP_207858298.1">
    <property type="nucleotide sequence ID" value="NZ_JAFREP010000006.1"/>
</dbReference>
<evidence type="ECO:0000313" key="6">
    <source>
        <dbReference type="EMBL" id="MBO1318500.1"/>
    </source>
</evidence>
<dbReference type="SMART" id="SM00862">
    <property type="entry name" value="Trans_reg_C"/>
    <property type="match status" value="1"/>
</dbReference>
<dbReference type="Gene3D" id="2.120.10.30">
    <property type="entry name" value="TolB, C-terminal domain"/>
    <property type="match status" value="3"/>
</dbReference>
<name>A0A8J7QEW3_9BACT</name>
<feature type="DNA-binding region" description="OmpR/PhoB-type" evidence="3">
    <location>
        <begin position="9"/>
        <end position="107"/>
    </location>
</feature>
<evidence type="ECO:0000313" key="7">
    <source>
        <dbReference type="Proteomes" id="UP000664417"/>
    </source>
</evidence>
<dbReference type="InterPro" id="IPR011659">
    <property type="entry name" value="WD40"/>
</dbReference>
<sequence>MDPFRNELPPPFSFGPWQVDPATHSLSREDRSVRVEPRIMALLCLLASEPGTPWGRAELMARLWPDTHVGEDALTRAVSELRKVLGDEPRNPTYIATIPKRGYQFLGEVRPVLEPAAAPSAILEETQDRAAESAPRETGSSPVAAPSQGEASFLSRRSLGVAALVLLPFLGWLFQLISSPTPPAPVAISTTPAKDVFLTNYPGRERQPALSPDGSRVAFVREQAGHRHIFMIDAHGNGERALTTAAADHDDPAWSPDGTRLAFTRSHPNGVHLLTASALGGDETLVYEGAAMDGLDFGPNGRRLYFAERTADGGPFRIQCLNLANHEVTPITSAPVQGRGDILPRVSPDGTRLAFMRVLASGAWQLLLVDPEGKQTQTVVRRDLHVAGFDWVDNRYVIISNLREGAYGLWLIDVTNGQETWLPTRGERSYAPTYAAAAHALVYEKVTFEKNIWVLDTASPADSHRPLIDSNYYDCEAVFSPDGTRLLFTSSRSGSLALWLAENDGADLRQLTDLHGMHVTRPRWSPDGTRAAVSSLKDGEMQVYLVEPATGRVRHSGMKGMLCDWGRSGDALYVAGLENGRSTLFHWDLALQKATPFLEGDVFYGRESDDARWFYFTYRGRDGLWRKPLVGEGEATLVVADLAHRQGDNWDLARERLYYVAWDGNHSIAVSTALDGSDRRELGPLPRIASPSLSVSRDGTRLLYGRVMRFEVDLILTQKPWGGF</sequence>
<protein>
    <submittedName>
        <fullName evidence="6">PD40 domain-containing protein</fullName>
    </submittedName>
</protein>
<feature type="region of interest" description="Disordered" evidence="4">
    <location>
        <begin position="125"/>
        <end position="147"/>
    </location>
</feature>
<comment type="similarity">
    <text evidence="1">Belongs to the TolB family.</text>
</comment>
<dbReference type="GO" id="GO:0003677">
    <property type="term" value="F:DNA binding"/>
    <property type="evidence" value="ECO:0007669"/>
    <property type="project" value="UniProtKB-UniRule"/>
</dbReference>
<accession>A0A8J7QEW3</accession>
<dbReference type="CDD" id="cd00383">
    <property type="entry name" value="trans_reg_C"/>
    <property type="match status" value="1"/>
</dbReference>
<comment type="caution">
    <text evidence="6">The sequence shown here is derived from an EMBL/GenBank/DDBJ whole genome shotgun (WGS) entry which is preliminary data.</text>
</comment>
<dbReference type="PROSITE" id="PS51755">
    <property type="entry name" value="OMPR_PHOB"/>
    <property type="match status" value="1"/>
</dbReference>
<dbReference type="EMBL" id="JAFREP010000006">
    <property type="protein sequence ID" value="MBO1318500.1"/>
    <property type="molecule type" value="Genomic_DNA"/>
</dbReference>
<dbReference type="PANTHER" id="PTHR36842:SF1">
    <property type="entry name" value="PROTEIN TOLB"/>
    <property type="match status" value="1"/>
</dbReference>
<evidence type="ECO:0000256" key="3">
    <source>
        <dbReference type="PROSITE-ProRule" id="PRU01091"/>
    </source>
</evidence>
<dbReference type="PANTHER" id="PTHR36842">
    <property type="entry name" value="PROTEIN TOLB HOMOLOG"/>
    <property type="match status" value="1"/>
</dbReference>
<dbReference type="GO" id="GO:0000160">
    <property type="term" value="P:phosphorelay signal transduction system"/>
    <property type="evidence" value="ECO:0007669"/>
    <property type="project" value="InterPro"/>
</dbReference>
<dbReference type="SUPFAM" id="SSF82171">
    <property type="entry name" value="DPP6 N-terminal domain-like"/>
    <property type="match status" value="2"/>
</dbReference>
<feature type="compositionally biased region" description="Basic and acidic residues" evidence="4">
    <location>
        <begin position="126"/>
        <end position="135"/>
    </location>
</feature>
<dbReference type="Pfam" id="PF07676">
    <property type="entry name" value="PD40"/>
    <property type="match status" value="3"/>
</dbReference>
<dbReference type="Pfam" id="PF00486">
    <property type="entry name" value="Trans_reg_C"/>
    <property type="match status" value="1"/>
</dbReference>
<dbReference type="InterPro" id="IPR036388">
    <property type="entry name" value="WH-like_DNA-bd_sf"/>
</dbReference>
<dbReference type="Proteomes" id="UP000664417">
    <property type="component" value="Unassembled WGS sequence"/>
</dbReference>
<evidence type="ECO:0000256" key="2">
    <source>
        <dbReference type="ARBA" id="ARBA00023125"/>
    </source>
</evidence>
<evidence type="ECO:0000259" key="5">
    <source>
        <dbReference type="PROSITE" id="PS51755"/>
    </source>
</evidence>
<proteinExistence type="inferred from homology"/>
<keyword evidence="7" id="KW-1185">Reference proteome</keyword>
<dbReference type="AlphaFoldDB" id="A0A8J7QEW3"/>
<organism evidence="6 7">
    <name type="scientific">Acanthopleuribacter pedis</name>
    <dbReference type="NCBI Taxonomy" id="442870"/>
    <lineage>
        <taxon>Bacteria</taxon>
        <taxon>Pseudomonadati</taxon>
        <taxon>Acidobacteriota</taxon>
        <taxon>Holophagae</taxon>
        <taxon>Acanthopleuribacterales</taxon>
        <taxon>Acanthopleuribacteraceae</taxon>
        <taxon>Acanthopleuribacter</taxon>
    </lineage>
</organism>
<dbReference type="InterPro" id="IPR018910">
    <property type="entry name" value="LpqB_C"/>
</dbReference>
<evidence type="ECO:0000256" key="4">
    <source>
        <dbReference type="SAM" id="MobiDB-lite"/>
    </source>
</evidence>
<gene>
    <name evidence="6" type="ORF">J3U88_08530</name>
</gene>
<dbReference type="InterPro" id="IPR011042">
    <property type="entry name" value="6-blade_b-propeller_TolB-like"/>
</dbReference>
<dbReference type="InterPro" id="IPR016032">
    <property type="entry name" value="Sig_transdc_resp-reg_C-effctor"/>
</dbReference>
<dbReference type="Gene3D" id="1.10.10.10">
    <property type="entry name" value="Winged helix-like DNA-binding domain superfamily/Winged helix DNA-binding domain"/>
    <property type="match status" value="1"/>
</dbReference>
<dbReference type="SUPFAM" id="SSF46894">
    <property type="entry name" value="C-terminal effector domain of the bipartite response regulators"/>
    <property type="match status" value="1"/>
</dbReference>
<feature type="domain" description="OmpR/PhoB-type" evidence="5">
    <location>
        <begin position="9"/>
        <end position="107"/>
    </location>
</feature>
<keyword evidence="2 3" id="KW-0238">DNA-binding</keyword>
<evidence type="ECO:0000256" key="1">
    <source>
        <dbReference type="ARBA" id="ARBA00009820"/>
    </source>
</evidence>
<reference evidence="6" key="1">
    <citation type="submission" date="2021-03" db="EMBL/GenBank/DDBJ databases">
        <authorList>
            <person name="Wang G."/>
        </authorList>
    </citation>
    <scope>NUCLEOTIDE SEQUENCE</scope>
    <source>
        <strain evidence="6">KCTC 12899</strain>
    </source>
</reference>